<protein>
    <submittedName>
        <fullName evidence="2">Trn-SR</fullName>
    </submittedName>
</protein>
<evidence type="ECO:0000313" key="3">
    <source>
        <dbReference type="Proteomes" id="UP001235939"/>
    </source>
</evidence>
<name>A0ABY6KQS7_9ARAC</name>
<dbReference type="InterPro" id="IPR011989">
    <property type="entry name" value="ARM-like"/>
</dbReference>
<feature type="domain" description="Importin N-terminal" evidence="1">
    <location>
        <begin position="38"/>
        <end position="102"/>
    </location>
</feature>
<organism evidence="2 3">
    <name type="scientific">Cordylochernes scorpioides</name>
    <dbReference type="NCBI Taxonomy" id="51811"/>
    <lineage>
        <taxon>Eukaryota</taxon>
        <taxon>Metazoa</taxon>
        <taxon>Ecdysozoa</taxon>
        <taxon>Arthropoda</taxon>
        <taxon>Chelicerata</taxon>
        <taxon>Arachnida</taxon>
        <taxon>Pseudoscorpiones</taxon>
        <taxon>Cheliferoidea</taxon>
        <taxon>Chernetidae</taxon>
        <taxon>Cordylochernes</taxon>
    </lineage>
</organism>
<keyword evidence="3" id="KW-1185">Reference proteome</keyword>
<dbReference type="InterPro" id="IPR016024">
    <property type="entry name" value="ARM-type_fold"/>
</dbReference>
<gene>
    <name evidence="2" type="ORF">LAZ67_8000142</name>
</gene>
<dbReference type="InterPro" id="IPR051345">
    <property type="entry name" value="Importin_beta-like_NTR"/>
</dbReference>
<dbReference type="SUPFAM" id="SSF48371">
    <property type="entry name" value="ARM repeat"/>
    <property type="match status" value="1"/>
</dbReference>
<accession>A0ABY6KQS7</accession>
<dbReference type="EMBL" id="CP092870">
    <property type="protein sequence ID" value="UYV70642.1"/>
    <property type="molecule type" value="Genomic_DNA"/>
</dbReference>
<dbReference type="PANTHER" id="PTHR12363:SF42">
    <property type="entry name" value="TRANSPORTIN-3"/>
    <property type="match status" value="1"/>
</dbReference>
<evidence type="ECO:0000259" key="1">
    <source>
        <dbReference type="Pfam" id="PF03810"/>
    </source>
</evidence>
<sequence>MIIKIYLNMEQPPALKDVISVINTLHYDSDPQSKQKASLWLDQLQKSVHAWKIADELLREKPNLEVCYFAAQTMRSKIQFSFHELPQESYVSLKDSLMDHLSQVTPATQNVIVTQVQHPFIIIIVLYKKKCSNESRFL</sequence>
<proteinExistence type="predicted"/>
<dbReference type="Pfam" id="PF03810">
    <property type="entry name" value="IBN_N"/>
    <property type="match status" value="1"/>
</dbReference>
<reference evidence="2 3" key="1">
    <citation type="submission" date="2022-01" db="EMBL/GenBank/DDBJ databases">
        <title>A chromosomal length assembly of Cordylochernes scorpioides.</title>
        <authorList>
            <person name="Zeh D."/>
            <person name="Zeh J."/>
        </authorList>
    </citation>
    <scope>NUCLEOTIDE SEQUENCE [LARGE SCALE GENOMIC DNA]</scope>
    <source>
        <strain evidence="2">IN4F17</strain>
        <tissue evidence="2">Whole Body</tissue>
    </source>
</reference>
<evidence type="ECO:0000313" key="2">
    <source>
        <dbReference type="EMBL" id="UYV70642.1"/>
    </source>
</evidence>
<dbReference type="PANTHER" id="PTHR12363">
    <property type="entry name" value="TRANSPORTIN 3 AND IMPORTIN 13"/>
    <property type="match status" value="1"/>
</dbReference>
<dbReference type="Proteomes" id="UP001235939">
    <property type="component" value="Chromosome 08"/>
</dbReference>
<dbReference type="Gene3D" id="1.25.10.10">
    <property type="entry name" value="Leucine-rich Repeat Variant"/>
    <property type="match status" value="1"/>
</dbReference>
<dbReference type="InterPro" id="IPR001494">
    <property type="entry name" value="Importin-beta_N"/>
</dbReference>